<evidence type="ECO:0000259" key="6">
    <source>
        <dbReference type="Pfam" id="PF02837"/>
    </source>
</evidence>
<evidence type="ECO:0000256" key="3">
    <source>
        <dbReference type="ARBA" id="ARBA00023295"/>
    </source>
</evidence>
<dbReference type="GO" id="GO:0005975">
    <property type="term" value="P:carbohydrate metabolic process"/>
    <property type="evidence" value="ECO:0007669"/>
    <property type="project" value="InterPro"/>
</dbReference>
<accession>A0A178IE19</accession>
<dbReference type="PANTHER" id="PTHR42732">
    <property type="entry name" value="BETA-GALACTOSIDASE"/>
    <property type="match status" value="1"/>
</dbReference>
<feature type="signal peptide" evidence="4">
    <location>
        <begin position="1"/>
        <end position="20"/>
    </location>
</feature>
<dbReference type="OrthoDB" id="9801077at2"/>
<feature type="domain" description="Glycoside hydrolase family 2 catalytic" evidence="5">
    <location>
        <begin position="311"/>
        <end position="545"/>
    </location>
</feature>
<evidence type="ECO:0000256" key="2">
    <source>
        <dbReference type="ARBA" id="ARBA00022801"/>
    </source>
</evidence>
<dbReference type="Proteomes" id="UP000078486">
    <property type="component" value="Unassembled WGS sequence"/>
</dbReference>
<dbReference type="InterPro" id="IPR023232">
    <property type="entry name" value="Glyco_hydro_2_AS"/>
</dbReference>
<dbReference type="Gene3D" id="3.20.20.80">
    <property type="entry name" value="Glycosidases"/>
    <property type="match status" value="1"/>
</dbReference>
<dbReference type="PROSITE" id="PS00608">
    <property type="entry name" value="GLYCOSYL_HYDROL_F2_2"/>
    <property type="match status" value="1"/>
</dbReference>
<sequence length="613" mass="69536">MISFRFVWFSLVFLTGTASATAMSDAIPNVYAQTRLSLNGKWRVIVDPYDTGFYNYRRIPYDQSDPIKGGYALDLKARTPSDLVEYNFSTSQTLLVPRDWNTQDDKLFYYEGSVWYQREFSYRPTSPDSRLFVYFGAANYRADVYLNGRRLGTHIGGFTPFNFEITGRLKDGPNSLVVRVNNTRLKEGVPTDSTDWWNYGGLTRDVFVVEMPATYVATHDIQLARGVPDRIAISIRLDGSAASSTPVTVSIPGLAFEARLTPGADGAARGEFPVAAGKLRRWSPESPKLYDVTIAAGDALVTERIGFRTVETRGPDILLNGEPVFLRGISIHEENPLRGGRAWSEEDARLLLGWARELGCNFARLAHYPHNEHMARVADELGIMLWEEIPVYWTIQWENPDTLANARRQLAELVHRDRNRASVIIWSVANETPVNDARTRFLGTLVADVRALDPTRLVSAAMEPHHEEHAPDTRIIDDPLGALTDIISFNQYIGWYDGLPEKCDRIRWDIRYDKPVFISEFGGGALEGFHAAPDVRYSEEFQEELYRRTLPMLERIPAWRGATPWILADFRSPRRPLPGIKDGWNRKGLIGESGAKKKAWFVLRDYYEKKAGE</sequence>
<dbReference type="InterPro" id="IPR006104">
    <property type="entry name" value="Glyco_hydro_2_N"/>
</dbReference>
<keyword evidence="8" id="KW-1185">Reference proteome</keyword>
<dbReference type="STRING" id="1184151.AW736_23775"/>
<reference evidence="7 8" key="1">
    <citation type="submission" date="2016-01" db="EMBL/GenBank/DDBJ databases">
        <title>High potential of lignocellulose degradation of a new Verrucomicrobia species.</title>
        <authorList>
            <person name="Wang Y."/>
            <person name="Shi Y."/>
            <person name="Qiu Z."/>
            <person name="Liu S."/>
            <person name="Yang H."/>
        </authorList>
    </citation>
    <scope>NUCLEOTIDE SEQUENCE [LARGE SCALE GENOMIC DNA]</scope>
    <source>
        <strain evidence="7 8">TSB47</strain>
    </source>
</reference>
<dbReference type="InterPro" id="IPR008979">
    <property type="entry name" value="Galactose-bd-like_sf"/>
</dbReference>
<keyword evidence="2" id="KW-0378">Hydrolase</keyword>
<evidence type="ECO:0000313" key="8">
    <source>
        <dbReference type="Proteomes" id="UP000078486"/>
    </source>
</evidence>
<dbReference type="Gene3D" id="2.60.120.260">
    <property type="entry name" value="Galactose-binding domain-like"/>
    <property type="match status" value="1"/>
</dbReference>
<dbReference type="GO" id="GO:0004553">
    <property type="term" value="F:hydrolase activity, hydrolyzing O-glycosyl compounds"/>
    <property type="evidence" value="ECO:0007669"/>
    <property type="project" value="InterPro"/>
</dbReference>
<dbReference type="SUPFAM" id="SSF51445">
    <property type="entry name" value="(Trans)glycosidases"/>
    <property type="match status" value="1"/>
</dbReference>
<gene>
    <name evidence="7" type="ORF">AW736_23775</name>
</gene>
<keyword evidence="3" id="KW-0326">Glycosidase</keyword>
<dbReference type="RefSeq" id="WP_068772792.1">
    <property type="nucleotide sequence ID" value="NZ_CP109796.1"/>
</dbReference>
<feature type="chain" id="PRO_5008088675" evidence="4">
    <location>
        <begin position="21"/>
        <end position="613"/>
    </location>
</feature>
<dbReference type="PRINTS" id="PR00132">
    <property type="entry name" value="GLHYDRLASE2"/>
</dbReference>
<dbReference type="Pfam" id="PF02837">
    <property type="entry name" value="Glyco_hydro_2_N"/>
    <property type="match status" value="1"/>
</dbReference>
<dbReference type="InterPro" id="IPR006103">
    <property type="entry name" value="Glyco_hydro_2_cat"/>
</dbReference>
<dbReference type="SUPFAM" id="SSF49785">
    <property type="entry name" value="Galactose-binding domain-like"/>
    <property type="match status" value="1"/>
</dbReference>
<evidence type="ECO:0000313" key="7">
    <source>
        <dbReference type="EMBL" id="OAM87276.1"/>
    </source>
</evidence>
<dbReference type="InterPro" id="IPR017853">
    <property type="entry name" value="GH"/>
</dbReference>
<feature type="domain" description="Glycosyl hydrolases family 2 sugar binding" evidence="6">
    <location>
        <begin position="104"/>
        <end position="212"/>
    </location>
</feature>
<comment type="caution">
    <text evidence="7">The sequence shown here is derived from an EMBL/GenBank/DDBJ whole genome shotgun (WGS) entry which is preliminary data.</text>
</comment>
<name>A0A178IE19_9BACT</name>
<dbReference type="EMBL" id="LRRQ01000175">
    <property type="protein sequence ID" value="OAM87276.1"/>
    <property type="molecule type" value="Genomic_DNA"/>
</dbReference>
<evidence type="ECO:0000256" key="1">
    <source>
        <dbReference type="ARBA" id="ARBA00007401"/>
    </source>
</evidence>
<protein>
    <submittedName>
        <fullName evidence="7">Beta-glucuronidase</fullName>
    </submittedName>
</protein>
<comment type="similarity">
    <text evidence="1">Belongs to the glycosyl hydrolase 2 family.</text>
</comment>
<dbReference type="PANTHER" id="PTHR42732:SF1">
    <property type="entry name" value="BETA-MANNOSIDASE"/>
    <property type="match status" value="1"/>
</dbReference>
<dbReference type="InterPro" id="IPR051913">
    <property type="entry name" value="GH2_Domain-Containing"/>
</dbReference>
<evidence type="ECO:0000259" key="5">
    <source>
        <dbReference type="Pfam" id="PF02836"/>
    </source>
</evidence>
<proteinExistence type="inferred from homology"/>
<dbReference type="InterPro" id="IPR006101">
    <property type="entry name" value="Glyco_hydro_2"/>
</dbReference>
<dbReference type="Pfam" id="PF02836">
    <property type="entry name" value="Glyco_hydro_2_C"/>
    <property type="match status" value="1"/>
</dbReference>
<dbReference type="AlphaFoldDB" id="A0A178IE19"/>
<dbReference type="Gene3D" id="2.60.40.10">
    <property type="entry name" value="Immunoglobulins"/>
    <property type="match status" value="1"/>
</dbReference>
<dbReference type="InterPro" id="IPR013783">
    <property type="entry name" value="Ig-like_fold"/>
</dbReference>
<keyword evidence="4" id="KW-0732">Signal</keyword>
<dbReference type="SUPFAM" id="SSF49303">
    <property type="entry name" value="beta-Galactosidase/glucuronidase domain"/>
    <property type="match status" value="1"/>
</dbReference>
<evidence type="ECO:0000256" key="4">
    <source>
        <dbReference type="SAM" id="SignalP"/>
    </source>
</evidence>
<organism evidence="7 8">
    <name type="scientific">Termitidicoccus mucosus</name>
    <dbReference type="NCBI Taxonomy" id="1184151"/>
    <lineage>
        <taxon>Bacteria</taxon>
        <taxon>Pseudomonadati</taxon>
        <taxon>Verrucomicrobiota</taxon>
        <taxon>Opitutia</taxon>
        <taxon>Opitutales</taxon>
        <taxon>Opitutaceae</taxon>
        <taxon>Termitidicoccus</taxon>
    </lineage>
</organism>
<dbReference type="InterPro" id="IPR036156">
    <property type="entry name" value="Beta-gal/glucu_dom_sf"/>
</dbReference>